<name>A0A2C9KN41_BIOGL</name>
<keyword evidence="5" id="KW-0325">Glycoprotein</keyword>
<evidence type="ECO:0000256" key="6">
    <source>
        <dbReference type="SAM" id="MobiDB-lite"/>
    </source>
</evidence>
<evidence type="ECO:0000256" key="1">
    <source>
        <dbReference type="ARBA" id="ARBA00004141"/>
    </source>
</evidence>
<dbReference type="PRINTS" id="PR00248">
    <property type="entry name" value="GPCRMGR"/>
</dbReference>
<dbReference type="InterPro" id="IPR000337">
    <property type="entry name" value="GPCR_3"/>
</dbReference>
<feature type="transmembrane region" description="Helical" evidence="7">
    <location>
        <begin position="169"/>
        <end position="192"/>
    </location>
</feature>
<feature type="compositionally biased region" description="Polar residues" evidence="6">
    <location>
        <begin position="243"/>
        <end position="253"/>
    </location>
</feature>
<evidence type="ECO:0000256" key="2">
    <source>
        <dbReference type="ARBA" id="ARBA00022692"/>
    </source>
</evidence>
<dbReference type="PROSITE" id="PS50259">
    <property type="entry name" value="G_PROTEIN_RECEP_F3_4"/>
    <property type="match status" value="1"/>
</dbReference>
<feature type="transmembrane region" description="Helical" evidence="7">
    <location>
        <begin position="43"/>
        <end position="64"/>
    </location>
</feature>
<evidence type="ECO:0000259" key="8">
    <source>
        <dbReference type="PROSITE" id="PS50259"/>
    </source>
</evidence>
<dbReference type="VEuPathDB" id="VectorBase:BGLAX_029058"/>
<dbReference type="InterPro" id="IPR017978">
    <property type="entry name" value="GPCR_3_C"/>
</dbReference>
<evidence type="ECO:0000313" key="10">
    <source>
        <dbReference type="Proteomes" id="UP000076420"/>
    </source>
</evidence>
<gene>
    <name evidence="9" type="primary">106067726</name>
</gene>
<feature type="transmembrane region" description="Helical" evidence="7">
    <location>
        <begin position="84"/>
        <end position="107"/>
    </location>
</feature>
<evidence type="ECO:0000256" key="4">
    <source>
        <dbReference type="ARBA" id="ARBA00023136"/>
    </source>
</evidence>
<feature type="region of interest" description="Disordered" evidence="6">
    <location>
        <begin position="240"/>
        <end position="276"/>
    </location>
</feature>
<dbReference type="VEuPathDB" id="VectorBase:BGLB021558"/>
<sequence>MYPVRGGTSILGYILSFGIILLYLMVFPFIAHADERICGLRRFALGLVYAIVYSALMVKLIDCFRVRAKHDVYNVKYSKMGRPVGLFLVTLFFVIVQVIINTEWLILEPPNLERIFYNSMYWPRCSPDDFYDEGLVLSLVYIMAIIFFSLIVGLFTYSSNKNHREARWILGILILSIPCWVIWCAVSILGAIKVRDAAVAIGLIVNATVMLALVPIRKLYLLHSYNKMLEEEEEAEEAKSQLYAGSQKGSNMYDNKPRLHDESSVRGSQLYSTAGH</sequence>
<dbReference type="EnsemblMetazoa" id="BGLB021558-RA">
    <property type="protein sequence ID" value="BGLB021558-PA"/>
    <property type="gene ID" value="BGLB021558"/>
</dbReference>
<keyword evidence="3 7" id="KW-1133">Transmembrane helix</keyword>
<dbReference type="Proteomes" id="UP000076420">
    <property type="component" value="Unassembled WGS sequence"/>
</dbReference>
<evidence type="ECO:0000256" key="3">
    <source>
        <dbReference type="ARBA" id="ARBA00022989"/>
    </source>
</evidence>
<dbReference type="InterPro" id="IPR050726">
    <property type="entry name" value="mGluR"/>
</dbReference>
<reference evidence="9" key="1">
    <citation type="submission" date="2020-05" db="UniProtKB">
        <authorList>
            <consortium name="EnsemblMetazoa"/>
        </authorList>
    </citation>
    <scope>IDENTIFICATION</scope>
    <source>
        <strain evidence="9">BB02</strain>
    </source>
</reference>
<feature type="transmembrane region" description="Helical" evidence="7">
    <location>
        <begin position="198"/>
        <end position="216"/>
    </location>
</feature>
<protein>
    <recommendedName>
        <fullName evidence="8">G-protein coupled receptors family 3 profile domain-containing protein</fullName>
    </recommendedName>
</protein>
<proteinExistence type="predicted"/>
<dbReference type="GO" id="GO:0004930">
    <property type="term" value="F:G protein-coupled receptor activity"/>
    <property type="evidence" value="ECO:0007669"/>
    <property type="project" value="InterPro"/>
</dbReference>
<comment type="subcellular location">
    <subcellularLocation>
        <location evidence="1">Membrane</location>
        <topology evidence="1">Multi-pass membrane protein</topology>
    </subcellularLocation>
</comment>
<dbReference type="Pfam" id="PF00003">
    <property type="entry name" value="7tm_3"/>
    <property type="match status" value="1"/>
</dbReference>
<feature type="compositionally biased region" description="Basic and acidic residues" evidence="6">
    <location>
        <begin position="255"/>
        <end position="264"/>
    </location>
</feature>
<dbReference type="STRING" id="6526.A0A2C9KN41"/>
<evidence type="ECO:0000256" key="5">
    <source>
        <dbReference type="ARBA" id="ARBA00023180"/>
    </source>
</evidence>
<dbReference type="AlphaFoldDB" id="A0A2C9KN41"/>
<evidence type="ECO:0000256" key="7">
    <source>
        <dbReference type="SAM" id="Phobius"/>
    </source>
</evidence>
<organism evidence="9 10">
    <name type="scientific">Biomphalaria glabrata</name>
    <name type="common">Bloodfluke planorb</name>
    <name type="synonym">Freshwater snail</name>
    <dbReference type="NCBI Taxonomy" id="6526"/>
    <lineage>
        <taxon>Eukaryota</taxon>
        <taxon>Metazoa</taxon>
        <taxon>Spiralia</taxon>
        <taxon>Lophotrochozoa</taxon>
        <taxon>Mollusca</taxon>
        <taxon>Gastropoda</taxon>
        <taxon>Heterobranchia</taxon>
        <taxon>Euthyneura</taxon>
        <taxon>Panpulmonata</taxon>
        <taxon>Hygrophila</taxon>
        <taxon>Lymnaeoidea</taxon>
        <taxon>Planorbidae</taxon>
        <taxon>Biomphalaria</taxon>
    </lineage>
</organism>
<keyword evidence="4 7" id="KW-0472">Membrane</keyword>
<keyword evidence="2 7" id="KW-0812">Transmembrane</keyword>
<feature type="compositionally biased region" description="Polar residues" evidence="6">
    <location>
        <begin position="265"/>
        <end position="276"/>
    </location>
</feature>
<feature type="transmembrane region" description="Helical" evidence="7">
    <location>
        <begin position="12"/>
        <end position="31"/>
    </location>
</feature>
<dbReference type="PANTHER" id="PTHR24060">
    <property type="entry name" value="METABOTROPIC GLUTAMATE RECEPTOR"/>
    <property type="match status" value="1"/>
</dbReference>
<dbReference type="GO" id="GO:0016020">
    <property type="term" value="C:membrane"/>
    <property type="evidence" value="ECO:0007669"/>
    <property type="project" value="UniProtKB-SubCell"/>
</dbReference>
<accession>A0A2C9KN41</accession>
<dbReference type="CDD" id="cd13953">
    <property type="entry name" value="7tm_classC_mGluR-like"/>
    <property type="match status" value="1"/>
</dbReference>
<dbReference type="KEGG" id="bgt:106067726"/>
<feature type="transmembrane region" description="Helical" evidence="7">
    <location>
        <begin position="136"/>
        <end position="157"/>
    </location>
</feature>
<feature type="domain" description="G-protein coupled receptors family 3 profile" evidence="8">
    <location>
        <begin position="4"/>
        <end position="222"/>
    </location>
</feature>
<evidence type="ECO:0000313" key="9">
    <source>
        <dbReference type="EnsemblMetazoa" id="BGLB021558-PA"/>
    </source>
</evidence>